<organism evidence="1 2">
    <name type="scientific">Plantactinospora mayteni</name>
    <dbReference type="NCBI Taxonomy" id="566021"/>
    <lineage>
        <taxon>Bacteria</taxon>
        <taxon>Bacillati</taxon>
        <taxon>Actinomycetota</taxon>
        <taxon>Actinomycetes</taxon>
        <taxon>Micromonosporales</taxon>
        <taxon>Micromonosporaceae</taxon>
        <taxon>Plantactinospora</taxon>
    </lineage>
</organism>
<gene>
    <name evidence="1" type="ORF">Pma05_84160</name>
</gene>
<dbReference type="Proteomes" id="UP000621500">
    <property type="component" value="Unassembled WGS sequence"/>
</dbReference>
<reference evidence="1 2" key="1">
    <citation type="submission" date="2021-01" db="EMBL/GenBank/DDBJ databases">
        <title>Whole genome shotgun sequence of Plantactinospora mayteni NBRC 109088.</title>
        <authorList>
            <person name="Komaki H."/>
            <person name="Tamura T."/>
        </authorList>
    </citation>
    <scope>NUCLEOTIDE SEQUENCE [LARGE SCALE GENOMIC DNA]</scope>
    <source>
        <strain evidence="1 2">NBRC 109088</strain>
    </source>
</reference>
<name>A0ABQ4F4K3_9ACTN</name>
<proteinExistence type="predicted"/>
<accession>A0ABQ4F4K3</accession>
<protein>
    <submittedName>
        <fullName evidence="1">Uncharacterized protein</fullName>
    </submittedName>
</protein>
<sequence length="213" mass="23165">MIIEDYDSVGSSGLCVGSVEELAALWTGPVRESGTELRTLLTHTYSTALQGRWSHGGYRFVFLTQNRNPVEAKPPTGALVKRMLATAFRTATDGPVREVDLASSTGTGGWELPSLAWGSATVATAAWLDEWLLFRHSRPYVWQDDVPESLDETLSRPWHQCVRDVVEGEPWSAAAVFAMDANRHLGSWGDHGAALVVATAATVVVVQVGLWTD</sequence>
<evidence type="ECO:0000313" key="1">
    <source>
        <dbReference type="EMBL" id="GIH01844.1"/>
    </source>
</evidence>
<keyword evidence="2" id="KW-1185">Reference proteome</keyword>
<comment type="caution">
    <text evidence="1">The sequence shown here is derived from an EMBL/GenBank/DDBJ whole genome shotgun (WGS) entry which is preliminary data.</text>
</comment>
<evidence type="ECO:0000313" key="2">
    <source>
        <dbReference type="Proteomes" id="UP000621500"/>
    </source>
</evidence>
<dbReference type="RefSeq" id="WP_203863056.1">
    <property type="nucleotide sequence ID" value="NZ_BAAAZQ010000056.1"/>
</dbReference>
<dbReference type="EMBL" id="BONX01000090">
    <property type="protein sequence ID" value="GIH01844.1"/>
    <property type="molecule type" value="Genomic_DNA"/>
</dbReference>